<feature type="repeat" description="ANK" evidence="3">
    <location>
        <begin position="593"/>
        <end position="625"/>
    </location>
</feature>
<dbReference type="PROSITE" id="PS00028">
    <property type="entry name" value="ZINC_FINGER_C2H2_1"/>
    <property type="match status" value="1"/>
</dbReference>
<evidence type="ECO:0000313" key="10">
    <source>
        <dbReference type="Proteomes" id="UP000287972"/>
    </source>
</evidence>
<dbReference type="InterPro" id="IPR036770">
    <property type="entry name" value="Ankyrin_rpt-contain_sf"/>
</dbReference>
<feature type="region of interest" description="Disordered" evidence="6">
    <location>
        <begin position="239"/>
        <end position="317"/>
    </location>
</feature>
<comment type="caution">
    <text evidence="9">The sequence shown here is derived from an EMBL/GenBank/DDBJ whole genome shotgun (WGS) entry which is preliminary data.</text>
</comment>
<dbReference type="Gene3D" id="2.130.10.10">
    <property type="entry name" value="YVTN repeat-like/Quinoprotein amine dehydrogenase"/>
    <property type="match status" value="1"/>
</dbReference>
<dbReference type="InterPro" id="IPR002110">
    <property type="entry name" value="Ankyrin_rpt"/>
</dbReference>
<feature type="region of interest" description="Disordered" evidence="6">
    <location>
        <begin position="485"/>
        <end position="510"/>
    </location>
</feature>
<accession>A0A428S4N0</accession>
<dbReference type="SMART" id="SM00355">
    <property type="entry name" value="ZnF_C2H2"/>
    <property type="match status" value="3"/>
</dbReference>
<feature type="repeat" description="ANK" evidence="3">
    <location>
        <begin position="725"/>
        <end position="757"/>
    </location>
</feature>
<evidence type="ECO:0000256" key="4">
    <source>
        <dbReference type="PROSITE-ProRule" id="PRU00042"/>
    </source>
</evidence>
<feature type="domain" description="C2H2-type" evidence="8">
    <location>
        <begin position="385"/>
        <end position="412"/>
    </location>
</feature>
<evidence type="ECO:0000256" key="5">
    <source>
        <dbReference type="PROSITE-ProRule" id="PRU00221"/>
    </source>
</evidence>
<dbReference type="PROSITE" id="PS50294">
    <property type="entry name" value="WD_REPEATS_REGION"/>
    <property type="match status" value="5"/>
</dbReference>
<name>A0A428S4N0_9HYPO</name>
<feature type="compositionally biased region" description="Low complexity" evidence="6">
    <location>
        <begin position="60"/>
        <end position="77"/>
    </location>
</feature>
<reference evidence="9 10" key="1">
    <citation type="submission" date="2017-06" db="EMBL/GenBank/DDBJ databases">
        <title>Comparative genomic analysis of Ambrosia Fusariam Clade fungi.</title>
        <authorList>
            <person name="Stajich J.E."/>
            <person name="Carrillo J."/>
            <person name="Kijimoto T."/>
            <person name="Eskalen A."/>
            <person name="O'Donnell K."/>
            <person name="Kasson M."/>
        </authorList>
    </citation>
    <scope>NUCLEOTIDE SEQUENCE [LARGE SCALE GENOMIC DNA]</scope>
    <source>
        <strain evidence="9 10">NRRL62606</strain>
    </source>
</reference>
<dbReference type="SMART" id="SM00320">
    <property type="entry name" value="WD40"/>
    <property type="match status" value="6"/>
</dbReference>
<feature type="repeat" description="WD" evidence="5">
    <location>
        <begin position="895"/>
        <end position="936"/>
    </location>
</feature>
<dbReference type="InterPro" id="IPR020472">
    <property type="entry name" value="WD40_PAC1"/>
</dbReference>
<dbReference type="Pfam" id="PF00400">
    <property type="entry name" value="WD40"/>
    <property type="match status" value="6"/>
</dbReference>
<feature type="compositionally biased region" description="Polar residues" evidence="6">
    <location>
        <begin position="266"/>
        <end position="279"/>
    </location>
</feature>
<organism evidence="9 10">
    <name type="scientific">Fusarium floridanum</name>
    <dbReference type="NCBI Taxonomy" id="1325733"/>
    <lineage>
        <taxon>Eukaryota</taxon>
        <taxon>Fungi</taxon>
        <taxon>Dikarya</taxon>
        <taxon>Ascomycota</taxon>
        <taxon>Pezizomycotina</taxon>
        <taxon>Sordariomycetes</taxon>
        <taxon>Hypocreomycetidae</taxon>
        <taxon>Hypocreales</taxon>
        <taxon>Nectriaceae</taxon>
        <taxon>Fusarium</taxon>
        <taxon>Fusarium solani species complex</taxon>
    </lineage>
</organism>
<dbReference type="InterPro" id="IPR058925">
    <property type="entry name" value="zf-C2H2_AcuF"/>
</dbReference>
<keyword evidence="4" id="KW-0479">Metal-binding</keyword>
<evidence type="ECO:0000256" key="6">
    <source>
        <dbReference type="SAM" id="MobiDB-lite"/>
    </source>
</evidence>
<keyword evidence="7" id="KW-0472">Membrane</keyword>
<dbReference type="SUPFAM" id="SSF50978">
    <property type="entry name" value="WD40 repeat-like"/>
    <property type="match status" value="1"/>
</dbReference>
<feature type="transmembrane region" description="Helical" evidence="7">
    <location>
        <begin position="1123"/>
        <end position="1145"/>
    </location>
</feature>
<feature type="repeat" description="ANK" evidence="3">
    <location>
        <begin position="659"/>
        <end position="691"/>
    </location>
</feature>
<keyword evidence="1 5" id="KW-0853">WD repeat</keyword>
<gene>
    <name evidence="9" type="ORF">CEP51_003768</name>
</gene>
<feature type="repeat" description="WD" evidence="5">
    <location>
        <begin position="1023"/>
        <end position="1057"/>
    </location>
</feature>
<dbReference type="SMART" id="SM00248">
    <property type="entry name" value="ANK"/>
    <property type="match status" value="6"/>
</dbReference>
<feature type="compositionally biased region" description="Polar residues" evidence="6">
    <location>
        <begin position="494"/>
        <end position="504"/>
    </location>
</feature>
<evidence type="ECO:0000256" key="2">
    <source>
        <dbReference type="ARBA" id="ARBA00022737"/>
    </source>
</evidence>
<evidence type="ECO:0000256" key="1">
    <source>
        <dbReference type="ARBA" id="ARBA00022574"/>
    </source>
</evidence>
<protein>
    <recommendedName>
        <fullName evidence="8">C2H2-type domain-containing protein</fullName>
    </recommendedName>
</protein>
<dbReference type="Gene3D" id="1.25.40.20">
    <property type="entry name" value="Ankyrin repeat-containing domain"/>
    <property type="match status" value="2"/>
</dbReference>
<keyword evidence="7" id="KW-1133">Transmembrane helix</keyword>
<dbReference type="InterPro" id="IPR019775">
    <property type="entry name" value="WD40_repeat_CS"/>
</dbReference>
<dbReference type="Pfam" id="PF12796">
    <property type="entry name" value="Ank_2"/>
    <property type="match status" value="1"/>
</dbReference>
<feature type="transmembrane region" description="Helical" evidence="7">
    <location>
        <begin position="1615"/>
        <end position="1639"/>
    </location>
</feature>
<keyword evidence="4" id="KW-0863">Zinc-finger</keyword>
<feature type="repeat" description="WD" evidence="5">
    <location>
        <begin position="978"/>
        <end position="1019"/>
    </location>
</feature>
<feature type="repeat" description="ANK" evidence="3">
    <location>
        <begin position="626"/>
        <end position="658"/>
    </location>
</feature>
<dbReference type="PRINTS" id="PR00320">
    <property type="entry name" value="GPROTEINBRPT"/>
</dbReference>
<keyword evidence="7" id="KW-0812">Transmembrane</keyword>
<keyword evidence="10" id="KW-1185">Reference proteome</keyword>
<dbReference type="SUPFAM" id="SSF48403">
    <property type="entry name" value="Ankyrin repeat"/>
    <property type="match status" value="1"/>
</dbReference>
<feature type="repeat" description="WD" evidence="5">
    <location>
        <begin position="1074"/>
        <end position="1115"/>
    </location>
</feature>
<evidence type="ECO:0000259" key="8">
    <source>
        <dbReference type="PROSITE" id="PS50157"/>
    </source>
</evidence>
<dbReference type="PANTHER" id="PTHR22847:SF728">
    <property type="entry name" value="TRANSCRIPTIONAL REPRESSOR TUP11-RELATED"/>
    <property type="match status" value="1"/>
</dbReference>
<dbReference type="Pfam" id="PF26082">
    <property type="entry name" value="zf-C2H2_AcuF"/>
    <property type="match status" value="1"/>
</dbReference>
<dbReference type="Pfam" id="PF00096">
    <property type="entry name" value="zf-C2H2"/>
    <property type="match status" value="1"/>
</dbReference>
<feature type="region of interest" description="Disordered" evidence="6">
    <location>
        <begin position="786"/>
        <end position="805"/>
    </location>
</feature>
<feature type="transmembrane region" description="Helical" evidence="7">
    <location>
        <begin position="1182"/>
        <end position="1201"/>
    </location>
</feature>
<dbReference type="InterPro" id="IPR036322">
    <property type="entry name" value="WD40_repeat_dom_sf"/>
</dbReference>
<dbReference type="InterPro" id="IPR013087">
    <property type="entry name" value="Znf_C2H2_type"/>
</dbReference>
<dbReference type="GO" id="GO:0008270">
    <property type="term" value="F:zinc ion binding"/>
    <property type="evidence" value="ECO:0007669"/>
    <property type="project" value="UniProtKB-KW"/>
</dbReference>
<keyword evidence="3" id="KW-0040">ANK repeat</keyword>
<evidence type="ECO:0000256" key="3">
    <source>
        <dbReference type="PROSITE-ProRule" id="PRU00023"/>
    </source>
</evidence>
<dbReference type="PROSITE" id="PS50297">
    <property type="entry name" value="ANK_REP_REGION"/>
    <property type="match status" value="6"/>
</dbReference>
<dbReference type="CDD" id="cd00200">
    <property type="entry name" value="WD40"/>
    <property type="match status" value="1"/>
</dbReference>
<keyword evidence="2" id="KW-0677">Repeat</keyword>
<dbReference type="Proteomes" id="UP000287972">
    <property type="component" value="Unassembled WGS sequence"/>
</dbReference>
<dbReference type="PROSITE" id="PS50157">
    <property type="entry name" value="ZINC_FINGER_C2H2_2"/>
    <property type="match status" value="1"/>
</dbReference>
<dbReference type="PANTHER" id="PTHR22847">
    <property type="entry name" value="WD40 REPEAT PROTEIN"/>
    <property type="match status" value="1"/>
</dbReference>
<feature type="repeat" description="ANK" evidence="3">
    <location>
        <begin position="692"/>
        <end position="724"/>
    </location>
</feature>
<proteinExistence type="predicted"/>
<dbReference type="PROSITE" id="PS50082">
    <property type="entry name" value="WD_REPEATS_2"/>
    <property type="match status" value="5"/>
</dbReference>
<keyword evidence="4" id="KW-0862">Zinc</keyword>
<sequence length="1718" mass="190514">MRADLPERARGSLDDTLRHDNDLKGLVEAIFMRLGGLLRQATSIAEKKYDPVLGSDHDSISSVSADDSDTNSDSGSGSDDEGQPRSNRMPKIRLLVQQITDQIRSLYDLSSLLRRPRIADKYIRSVSSKSHAATSDMLPLMVSFSKLDESHIIEKVLQWRGLTKSGQSLRYEEEAPTREGHSLAADGVGDILWYCQRLARANTRRREQLQYWTDHPYVPTQDKTTSAQPLPVLIKPAVKGSGTKEESGSQASTLKPTSFKFPQAGPKSTMSKQSFSTAAVSDVHDTKTNARPRTVYAPTDVGQGRSNSVPDPPKTQDGKTTFTCPYCGITLQSSEMQNRQSWKRHVFRDLRPYVCTFEYCQNPDKLYVSRHEWIYHELQIHRRKYVCKDCPKTYSSRTEMSAHVQEHYGESISQAQLGVILDLCDQQDDGMNGEKDECLVCGEELSFSALQRHLASHMEDMALFVLPNTQEGQDMGGTNDSVQAEQLKSKGKSSDSMTETSSLGFSAAGDHGQTPADFSKLLTSKEIGYSSKFTHWEVTEDPEIASLKVLVQRLEGQDEEVRDATIQALANHSALPYEIIEAMGDKLECQDGYGQTVLSWAAENGHEVTSKRLIEAGADFESRDQDGCSPLHYATLYGNEAMVRVLLGVGADFECRNEDGWSPLHFATNSGNEAIVRLLLGVGADFECRIEDGWSPLHFATNNGNEAIVRLLLEVGADFNSVDNDGWSPLHFAANDGREAIVRILLEIGADDQIMDVDGRTPLSLAAEGGHEAVVQLLREYADSPVSQQSLEGDHSPPHNAMDVTDENSLVDTDLDSLDPLYKKVGEDWYAVFNPQLQRHFDVDLVHVFQHSSVVASVKFSHDSMYIATGCNRTAQIFDIQTGEQVCVLNHNAPKEDEDMYIRSVSFSPDDKCLATGAENKIICLWDIKTGTILAQFEGHEKDVYSIDFSPDGRSIVSGAGDRTVRLWDVDTGANTLTLSTGDDITSVAFSPDMQLIAAGSLDRSVTIWKTSTGVRLTRLEGPEGHSDSVYSTTFSPDGEILVSASLDKTIKIWQLNMPIQTEIPWEVECIKTLQGHKDFVLSVAFTPDGNGLFSGSKDYSLQFWDPETGEAQFMLRGHSNSVISAALATIFPILFASMVGRLVYELARWRLERGSTMGTLEQLMGSRTVGATIITQFSLRIFNPLGICLLLIWSFSPLGAQSLLRMLGSRLDPKMEPSTIVYFDTNGQTRAARNLGFQASGVDTMSPFESSLLASWYNALILAPEDSKTDPMDLWRNVKIPFLSHDSDGKADSEGWIEVDSTSDIASFSSLAGIALTDVPTGNTTLTIESNYLDLNCSIIQKDSYFEEELGLTNHSWTIKSAVAPQRTTGKNGTWHGYPMNRGEDDLRSITWSMAIDRFVDVYWLNNITDRKELWDQGFTPAIFEQLQGIEVKPTQILFQAKFALNAYARRLGVYALCQAHQEYVESRVECSRRSSTARYECAVVAQRPSKRTHAPSDILHFSFPDVFGWISRDMPLVSNILQGGGSFPDLSLRYLLNPKLNDILGTNHAETFKGMKGDVFSRRFSQIINTYFLLSQQFLKKSTSSTTDDGYYEHNISTPVEVSSSLVMKYDIYMGWMALFFVSCIVLLLSGVSGVVFTHMADGPEILGYASTVVRDSKFIDISNGVDSGAVGATEITLAMKNERVRYGFMDSTPEGKPLLGVGREGETRPIKDYLT</sequence>
<dbReference type="PROSITE" id="PS50088">
    <property type="entry name" value="ANK_REPEAT"/>
    <property type="match status" value="6"/>
</dbReference>
<dbReference type="EMBL" id="NKCL01000064">
    <property type="protein sequence ID" value="RSL84674.1"/>
    <property type="molecule type" value="Genomic_DNA"/>
</dbReference>
<feature type="repeat" description="ANK" evidence="3">
    <location>
        <begin position="758"/>
        <end position="778"/>
    </location>
</feature>
<feature type="repeat" description="WD" evidence="5">
    <location>
        <begin position="937"/>
        <end position="978"/>
    </location>
</feature>
<dbReference type="InterPro" id="IPR001680">
    <property type="entry name" value="WD40_rpt"/>
</dbReference>
<feature type="region of interest" description="Disordered" evidence="6">
    <location>
        <begin position="55"/>
        <end position="90"/>
    </location>
</feature>
<dbReference type="Pfam" id="PF13637">
    <property type="entry name" value="Ank_4"/>
    <property type="match status" value="2"/>
</dbReference>
<evidence type="ECO:0000313" key="9">
    <source>
        <dbReference type="EMBL" id="RSL84674.1"/>
    </source>
</evidence>
<dbReference type="InterPro" id="IPR015943">
    <property type="entry name" value="WD40/YVTN_repeat-like_dom_sf"/>
</dbReference>
<dbReference type="PROSITE" id="PS00678">
    <property type="entry name" value="WD_REPEATS_1"/>
    <property type="match status" value="2"/>
</dbReference>
<evidence type="ECO:0000256" key="7">
    <source>
        <dbReference type="SAM" id="Phobius"/>
    </source>
</evidence>